<protein>
    <submittedName>
        <fullName evidence="1">Uncharacterized protein</fullName>
    </submittedName>
</protein>
<name>A0A8T0HMY3_CERPU</name>
<dbReference type="EMBL" id="CM026426">
    <property type="protein sequence ID" value="KAG0572250.1"/>
    <property type="molecule type" value="Genomic_DNA"/>
</dbReference>
<evidence type="ECO:0000313" key="1">
    <source>
        <dbReference type="EMBL" id="KAG0572250.1"/>
    </source>
</evidence>
<comment type="caution">
    <text evidence="1">The sequence shown here is derived from an EMBL/GenBank/DDBJ whole genome shotgun (WGS) entry which is preliminary data.</text>
</comment>
<gene>
    <name evidence="1" type="ORF">KC19_VG079300</name>
</gene>
<sequence>MREEGVKIDQILPAGFVPKLEQTCPVTRECAECGYSDTFPAYLKSVLGTFVKSVQTFQVRFIFNRASKSIELFITLSSNSRGSPELELHLELRKSPARA</sequence>
<evidence type="ECO:0000313" key="2">
    <source>
        <dbReference type="Proteomes" id="UP000822688"/>
    </source>
</evidence>
<proteinExistence type="predicted"/>
<accession>A0A8T0HMY3</accession>
<dbReference type="Proteomes" id="UP000822688">
    <property type="component" value="Chromosome V"/>
</dbReference>
<dbReference type="AlphaFoldDB" id="A0A8T0HMY3"/>
<keyword evidence="2" id="KW-1185">Reference proteome</keyword>
<reference evidence="1" key="1">
    <citation type="submission" date="2020-06" db="EMBL/GenBank/DDBJ databases">
        <title>WGS assembly of Ceratodon purpureus strain R40.</title>
        <authorList>
            <person name="Carey S.B."/>
            <person name="Jenkins J."/>
            <person name="Shu S."/>
            <person name="Lovell J.T."/>
            <person name="Sreedasyam A."/>
            <person name="Maumus F."/>
            <person name="Tiley G.P."/>
            <person name="Fernandez-Pozo N."/>
            <person name="Barry K."/>
            <person name="Chen C."/>
            <person name="Wang M."/>
            <person name="Lipzen A."/>
            <person name="Daum C."/>
            <person name="Saski C.A."/>
            <person name="Payton A.C."/>
            <person name="Mcbreen J.C."/>
            <person name="Conrad R.E."/>
            <person name="Kollar L.M."/>
            <person name="Olsson S."/>
            <person name="Huttunen S."/>
            <person name="Landis J.B."/>
            <person name="Wickett N.J."/>
            <person name="Johnson M.G."/>
            <person name="Rensing S.A."/>
            <person name="Grimwood J."/>
            <person name="Schmutz J."/>
            <person name="Mcdaniel S.F."/>
        </authorList>
    </citation>
    <scope>NUCLEOTIDE SEQUENCE</scope>
    <source>
        <strain evidence="1">R40</strain>
    </source>
</reference>
<organism evidence="1 2">
    <name type="scientific">Ceratodon purpureus</name>
    <name type="common">Fire moss</name>
    <name type="synonym">Dicranum purpureum</name>
    <dbReference type="NCBI Taxonomy" id="3225"/>
    <lineage>
        <taxon>Eukaryota</taxon>
        <taxon>Viridiplantae</taxon>
        <taxon>Streptophyta</taxon>
        <taxon>Embryophyta</taxon>
        <taxon>Bryophyta</taxon>
        <taxon>Bryophytina</taxon>
        <taxon>Bryopsida</taxon>
        <taxon>Dicranidae</taxon>
        <taxon>Pseudoditrichales</taxon>
        <taxon>Ditrichaceae</taxon>
        <taxon>Ceratodon</taxon>
    </lineage>
</organism>